<dbReference type="Proteomes" id="UP001196316">
    <property type="component" value="Unassembled WGS sequence"/>
</dbReference>
<organism evidence="2 3">
    <name type="scientific">Segatella copri</name>
    <dbReference type="NCBI Taxonomy" id="165179"/>
    <lineage>
        <taxon>Bacteria</taxon>
        <taxon>Pseudomonadati</taxon>
        <taxon>Bacteroidota</taxon>
        <taxon>Bacteroidia</taxon>
        <taxon>Bacteroidales</taxon>
        <taxon>Prevotellaceae</taxon>
        <taxon>Segatella</taxon>
    </lineage>
</organism>
<dbReference type="EMBL" id="JAHOEP010000026">
    <property type="protein sequence ID" value="MBV3408738.1"/>
    <property type="molecule type" value="Genomic_DNA"/>
</dbReference>
<gene>
    <name evidence="2" type="ORF">KSW80_10055</name>
</gene>
<evidence type="ECO:0000313" key="3">
    <source>
        <dbReference type="Proteomes" id="UP001196316"/>
    </source>
</evidence>
<protein>
    <submittedName>
        <fullName evidence="2">Polysaccharide pyruvyl transferase family protein</fullName>
    </submittedName>
</protein>
<proteinExistence type="predicted"/>
<evidence type="ECO:0000313" key="2">
    <source>
        <dbReference type="EMBL" id="MBV3408738.1"/>
    </source>
</evidence>
<sequence>MKIGILTLPLHTNYGGILQAYALQTVLERMGHNVVVFDTPNKVFMPPLWKLPLSLIKRTLLKCLGKGNRIFIEHYYNSINPIICQNIQPFIDNNIKRKEIRKFTDLKSKDYDAIVVGSDQVWRAIYFPMWGKKQSIQNAFLSFTQHWNIKRISYAASFGTDDWEYTEQQTADCRKLLQSFAAVSVRERAGVYLCQKYFHLKAIHVLDPTMLLSKDDYVSLYEKSKTPKSPGTLLNYVLDDTQELRFVVNKIAVLKKLIPFSVNNPFENDETKPLDSRVKQSVETWLRGFADADFVITDSFHACVFSIIFKKQFLVVGNKGRGMSRFTSLLKMFGLEDRLVVEKTDLENLAIIDYDAVYKKYDIFKQTSLEFLKYNLNS</sequence>
<feature type="domain" description="Polysaccharide pyruvyl transferase" evidence="1">
    <location>
        <begin position="13"/>
        <end position="319"/>
    </location>
</feature>
<dbReference type="GO" id="GO:0016740">
    <property type="term" value="F:transferase activity"/>
    <property type="evidence" value="ECO:0007669"/>
    <property type="project" value="UniProtKB-KW"/>
</dbReference>
<keyword evidence="2" id="KW-0808">Transferase</keyword>
<dbReference type="AlphaFoldDB" id="A0AAW4N9D0"/>
<dbReference type="Pfam" id="PF04230">
    <property type="entry name" value="PS_pyruv_trans"/>
    <property type="match status" value="1"/>
</dbReference>
<reference evidence="2" key="1">
    <citation type="submission" date="2021-06" db="EMBL/GenBank/DDBJ databases">
        <title>Collection of gut derived symbiotic bacterial strains cultured from healthy donors.</title>
        <authorList>
            <person name="Lin H."/>
            <person name="Littmann E."/>
            <person name="Pamer E.G."/>
        </authorList>
    </citation>
    <scope>NUCLEOTIDE SEQUENCE</scope>
    <source>
        <strain evidence="2">MSK.21.60</strain>
    </source>
</reference>
<evidence type="ECO:0000259" key="1">
    <source>
        <dbReference type="Pfam" id="PF04230"/>
    </source>
</evidence>
<dbReference type="InterPro" id="IPR007345">
    <property type="entry name" value="Polysacch_pyruvyl_Trfase"/>
</dbReference>
<comment type="caution">
    <text evidence="2">The sequence shown here is derived from an EMBL/GenBank/DDBJ whole genome shotgun (WGS) entry which is preliminary data.</text>
</comment>
<accession>A0AAW4N9D0</accession>
<name>A0AAW4N9D0_9BACT</name>